<comment type="caution">
    <text evidence="1">The sequence shown here is derived from an EMBL/GenBank/DDBJ whole genome shotgun (WGS) entry which is preliminary data.</text>
</comment>
<protein>
    <submittedName>
        <fullName evidence="1">Uncharacterized protein</fullName>
    </submittedName>
</protein>
<dbReference type="EMBL" id="CAJJDN010000039">
    <property type="protein sequence ID" value="CAD8079381.1"/>
    <property type="molecule type" value="Genomic_DNA"/>
</dbReference>
<keyword evidence="2" id="KW-1185">Reference proteome</keyword>
<name>A0A8S1MLW2_9CILI</name>
<sequence length="132" mass="15344">MGSSCKSLKNVKESNDFDIPEEEGAIKTLGQEPIPKKPYCCFSNELTEQCDNNLQLAITKQIGIPENQIFYNSIFYSREIFRAEQFQKIQKSHSKKKANKFNQYTGAHNEKQLYKQLKMNILSSEEIIKRQC</sequence>
<accession>A0A8S1MLW2</accession>
<gene>
    <name evidence="1" type="ORF">PSON_ATCC_30995.1.T0390076</name>
</gene>
<dbReference type="Proteomes" id="UP000692954">
    <property type="component" value="Unassembled WGS sequence"/>
</dbReference>
<evidence type="ECO:0000313" key="2">
    <source>
        <dbReference type="Proteomes" id="UP000692954"/>
    </source>
</evidence>
<proteinExistence type="predicted"/>
<dbReference type="AlphaFoldDB" id="A0A8S1MLW2"/>
<reference evidence="1" key="1">
    <citation type="submission" date="2021-01" db="EMBL/GenBank/DDBJ databases">
        <authorList>
            <consortium name="Genoscope - CEA"/>
            <person name="William W."/>
        </authorList>
    </citation>
    <scope>NUCLEOTIDE SEQUENCE</scope>
</reference>
<evidence type="ECO:0000313" key="1">
    <source>
        <dbReference type="EMBL" id="CAD8079381.1"/>
    </source>
</evidence>
<organism evidence="1 2">
    <name type="scientific">Paramecium sonneborni</name>
    <dbReference type="NCBI Taxonomy" id="65129"/>
    <lineage>
        <taxon>Eukaryota</taxon>
        <taxon>Sar</taxon>
        <taxon>Alveolata</taxon>
        <taxon>Ciliophora</taxon>
        <taxon>Intramacronucleata</taxon>
        <taxon>Oligohymenophorea</taxon>
        <taxon>Peniculida</taxon>
        <taxon>Parameciidae</taxon>
        <taxon>Paramecium</taxon>
    </lineage>
</organism>